<name>A0A371GL12_MUCPR</name>
<feature type="transmembrane region" description="Helical" evidence="1">
    <location>
        <begin position="73"/>
        <end position="93"/>
    </location>
</feature>
<feature type="non-terminal residue" evidence="2">
    <location>
        <position position="1"/>
    </location>
</feature>
<evidence type="ECO:0000313" key="3">
    <source>
        <dbReference type="Proteomes" id="UP000257109"/>
    </source>
</evidence>
<dbReference type="Proteomes" id="UP000257109">
    <property type="component" value="Unassembled WGS sequence"/>
</dbReference>
<protein>
    <submittedName>
        <fullName evidence="2">Folate-biopterin transporter 1, chloroplastic</fullName>
    </submittedName>
</protein>
<dbReference type="STRING" id="157652.A0A371GL12"/>
<keyword evidence="3" id="KW-1185">Reference proteome</keyword>
<evidence type="ECO:0000256" key="1">
    <source>
        <dbReference type="SAM" id="Phobius"/>
    </source>
</evidence>
<keyword evidence="1" id="KW-1133">Transmembrane helix</keyword>
<proteinExistence type="predicted"/>
<sequence length="161" mass="18277">MFINALSWSLMATFVDNKYNVVFCILLGSFSIAFSNREHAMSHKEPEDLFSLYVGVLWPLEEFGSLLDTYGVRFFFDVTTLLPLLAPTIVILVKEQPMFSTTKGENIPFARLDKQLCSLTLLCSTLPQILLVLPLWFWDMSKLYFAIGSQHIPFGASPQDV</sequence>
<organism evidence="2 3">
    <name type="scientific">Mucuna pruriens</name>
    <name type="common">Velvet bean</name>
    <name type="synonym">Dolichos pruriens</name>
    <dbReference type="NCBI Taxonomy" id="157652"/>
    <lineage>
        <taxon>Eukaryota</taxon>
        <taxon>Viridiplantae</taxon>
        <taxon>Streptophyta</taxon>
        <taxon>Embryophyta</taxon>
        <taxon>Tracheophyta</taxon>
        <taxon>Spermatophyta</taxon>
        <taxon>Magnoliopsida</taxon>
        <taxon>eudicotyledons</taxon>
        <taxon>Gunneridae</taxon>
        <taxon>Pentapetalae</taxon>
        <taxon>rosids</taxon>
        <taxon>fabids</taxon>
        <taxon>Fabales</taxon>
        <taxon>Fabaceae</taxon>
        <taxon>Papilionoideae</taxon>
        <taxon>50 kb inversion clade</taxon>
        <taxon>NPAAA clade</taxon>
        <taxon>indigoferoid/millettioid clade</taxon>
        <taxon>Phaseoleae</taxon>
        <taxon>Mucuna</taxon>
    </lineage>
</organism>
<gene>
    <name evidence="2" type="ORF">CR513_27090</name>
</gene>
<dbReference type="OrthoDB" id="264392at2759"/>
<feature type="transmembrane region" description="Helical" evidence="1">
    <location>
        <begin position="20"/>
        <end position="37"/>
    </location>
</feature>
<dbReference type="EMBL" id="QJKJ01005234">
    <property type="protein sequence ID" value="RDX90993.1"/>
    <property type="molecule type" value="Genomic_DNA"/>
</dbReference>
<accession>A0A371GL12</accession>
<keyword evidence="1" id="KW-0472">Membrane</keyword>
<comment type="caution">
    <text evidence="2">The sequence shown here is derived from an EMBL/GenBank/DDBJ whole genome shotgun (WGS) entry which is preliminary data.</text>
</comment>
<evidence type="ECO:0000313" key="2">
    <source>
        <dbReference type="EMBL" id="RDX90993.1"/>
    </source>
</evidence>
<dbReference type="AlphaFoldDB" id="A0A371GL12"/>
<reference evidence="2" key="1">
    <citation type="submission" date="2018-05" db="EMBL/GenBank/DDBJ databases">
        <title>Draft genome of Mucuna pruriens seed.</title>
        <authorList>
            <person name="Nnadi N.E."/>
            <person name="Vos R."/>
            <person name="Hasami M.H."/>
            <person name="Devisetty U.K."/>
            <person name="Aguiy J.C."/>
        </authorList>
    </citation>
    <scope>NUCLEOTIDE SEQUENCE [LARGE SCALE GENOMIC DNA]</scope>
    <source>
        <strain evidence="2">JCA_2017</strain>
    </source>
</reference>
<keyword evidence="1" id="KW-0812">Transmembrane</keyword>
<feature type="transmembrane region" description="Helical" evidence="1">
    <location>
        <begin position="116"/>
        <end position="138"/>
    </location>
</feature>